<protein>
    <submittedName>
        <fullName evidence="2">Uncharacterized protein</fullName>
    </submittedName>
</protein>
<dbReference type="EMBL" id="PKPP01001289">
    <property type="protein sequence ID" value="PWA83914.1"/>
    <property type="molecule type" value="Genomic_DNA"/>
</dbReference>
<dbReference type="AlphaFoldDB" id="A0A2U1PDS9"/>
<evidence type="ECO:0000313" key="3">
    <source>
        <dbReference type="Proteomes" id="UP000245207"/>
    </source>
</evidence>
<name>A0A2U1PDS9_ARTAN</name>
<organism evidence="2 3">
    <name type="scientific">Artemisia annua</name>
    <name type="common">Sweet wormwood</name>
    <dbReference type="NCBI Taxonomy" id="35608"/>
    <lineage>
        <taxon>Eukaryota</taxon>
        <taxon>Viridiplantae</taxon>
        <taxon>Streptophyta</taxon>
        <taxon>Embryophyta</taxon>
        <taxon>Tracheophyta</taxon>
        <taxon>Spermatophyta</taxon>
        <taxon>Magnoliopsida</taxon>
        <taxon>eudicotyledons</taxon>
        <taxon>Gunneridae</taxon>
        <taxon>Pentapetalae</taxon>
        <taxon>asterids</taxon>
        <taxon>campanulids</taxon>
        <taxon>Asterales</taxon>
        <taxon>Asteraceae</taxon>
        <taxon>Asteroideae</taxon>
        <taxon>Anthemideae</taxon>
        <taxon>Artemisiinae</taxon>
        <taxon>Artemisia</taxon>
    </lineage>
</organism>
<dbReference type="Proteomes" id="UP000245207">
    <property type="component" value="Unassembled WGS sequence"/>
</dbReference>
<evidence type="ECO:0000313" key="2">
    <source>
        <dbReference type="EMBL" id="PWA83914.1"/>
    </source>
</evidence>
<feature type="region of interest" description="Disordered" evidence="1">
    <location>
        <begin position="62"/>
        <end position="98"/>
    </location>
</feature>
<gene>
    <name evidence="2" type="ORF">CTI12_AA163830</name>
</gene>
<proteinExistence type="predicted"/>
<reference evidence="2 3" key="1">
    <citation type="journal article" date="2018" name="Mol. Plant">
        <title>The genome of Artemisia annua provides insight into the evolution of Asteraceae family and artemisinin biosynthesis.</title>
        <authorList>
            <person name="Shen Q."/>
            <person name="Zhang L."/>
            <person name="Liao Z."/>
            <person name="Wang S."/>
            <person name="Yan T."/>
            <person name="Shi P."/>
            <person name="Liu M."/>
            <person name="Fu X."/>
            <person name="Pan Q."/>
            <person name="Wang Y."/>
            <person name="Lv Z."/>
            <person name="Lu X."/>
            <person name="Zhang F."/>
            <person name="Jiang W."/>
            <person name="Ma Y."/>
            <person name="Chen M."/>
            <person name="Hao X."/>
            <person name="Li L."/>
            <person name="Tang Y."/>
            <person name="Lv G."/>
            <person name="Zhou Y."/>
            <person name="Sun X."/>
            <person name="Brodelius P.E."/>
            <person name="Rose J.K.C."/>
            <person name="Tang K."/>
        </authorList>
    </citation>
    <scope>NUCLEOTIDE SEQUENCE [LARGE SCALE GENOMIC DNA]</scope>
    <source>
        <strain evidence="3">cv. Huhao1</strain>
        <tissue evidence="2">Leaf</tissue>
    </source>
</reference>
<accession>A0A2U1PDS9</accession>
<sequence>MEMVVCLGNLIEMLWLEASQGYNHNLTGGESGGCGAVTGGGADGGGASGGCGGLDGGGTLAGGGADGGGDSDGLDGGGTVAGGGDVTAGGELGDGIYG</sequence>
<keyword evidence="3" id="KW-1185">Reference proteome</keyword>
<evidence type="ECO:0000256" key="1">
    <source>
        <dbReference type="SAM" id="MobiDB-lite"/>
    </source>
</evidence>
<comment type="caution">
    <text evidence="2">The sequence shown here is derived from an EMBL/GenBank/DDBJ whole genome shotgun (WGS) entry which is preliminary data.</text>
</comment>